<proteinExistence type="predicted"/>
<reference evidence="1 2" key="1">
    <citation type="submission" date="2018-11" db="EMBL/GenBank/DDBJ databases">
        <title>Genome sequence and assembly of Colletotrichum sidae.</title>
        <authorList>
            <person name="Gan P."/>
            <person name="Shirasu K."/>
        </authorList>
    </citation>
    <scope>NUCLEOTIDE SEQUENCE [LARGE SCALE GENOMIC DNA]</scope>
    <source>
        <strain evidence="1 2">CBS 518.97</strain>
    </source>
</reference>
<dbReference type="AlphaFoldDB" id="A0A4R8TD94"/>
<protein>
    <submittedName>
        <fullName evidence="1">Uncharacterized protein</fullName>
    </submittedName>
</protein>
<dbReference type="EMBL" id="QAPF01000123">
    <property type="protein sequence ID" value="TEA15872.1"/>
    <property type="molecule type" value="Genomic_DNA"/>
</dbReference>
<dbReference type="Proteomes" id="UP000295604">
    <property type="component" value="Unassembled WGS sequence"/>
</dbReference>
<organism evidence="1 2">
    <name type="scientific">Colletotrichum sidae</name>
    <dbReference type="NCBI Taxonomy" id="1347389"/>
    <lineage>
        <taxon>Eukaryota</taxon>
        <taxon>Fungi</taxon>
        <taxon>Dikarya</taxon>
        <taxon>Ascomycota</taxon>
        <taxon>Pezizomycotina</taxon>
        <taxon>Sordariomycetes</taxon>
        <taxon>Hypocreomycetidae</taxon>
        <taxon>Glomerellales</taxon>
        <taxon>Glomerellaceae</taxon>
        <taxon>Colletotrichum</taxon>
        <taxon>Colletotrichum orbiculare species complex</taxon>
    </lineage>
</organism>
<name>A0A4R8TD94_9PEZI</name>
<sequence>MPNYSASRAPARVYFLDCSKDPVASVLYGSAAQPWNSRLKTVAVKVRFEVAAVLIASASSASAAFFCKIPGFKHGTIGYGGNCTPEELASCRTSVKTGEWPACANNKPHVQCWVELYDNNTKRVTDCYYWDGAF</sequence>
<keyword evidence="2" id="KW-1185">Reference proteome</keyword>
<comment type="caution">
    <text evidence="1">The sequence shown here is derived from an EMBL/GenBank/DDBJ whole genome shotgun (WGS) entry which is preliminary data.</text>
</comment>
<evidence type="ECO:0000313" key="2">
    <source>
        <dbReference type="Proteomes" id="UP000295604"/>
    </source>
</evidence>
<accession>A0A4R8TD94</accession>
<gene>
    <name evidence="1" type="ORF">C8034_v001894</name>
</gene>
<evidence type="ECO:0000313" key="1">
    <source>
        <dbReference type="EMBL" id="TEA15872.1"/>
    </source>
</evidence>